<name>A0AB73BLS7_9GAMM</name>
<dbReference type="Proteomes" id="UP000324162">
    <property type="component" value="Unassembled WGS sequence"/>
</dbReference>
<dbReference type="RefSeq" id="WP_149613311.1">
    <property type="nucleotide sequence ID" value="NZ_SEUK01000031.1"/>
</dbReference>
<accession>A0AB73BLS7</accession>
<proteinExistence type="predicted"/>
<organism evidence="1 2">
    <name type="scientific">Pseudoalteromonas fuliginea</name>
    <dbReference type="NCBI Taxonomy" id="1872678"/>
    <lineage>
        <taxon>Bacteria</taxon>
        <taxon>Pseudomonadati</taxon>
        <taxon>Pseudomonadota</taxon>
        <taxon>Gammaproteobacteria</taxon>
        <taxon>Alteromonadales</taxon>
        <taxon>Pseudoalteromonadaceae</taxon>
        <taxon>Pseudoalteromonas</taxon>
    </lineage>
</organism>
<dbReference type="AlphaFoldDB" id="A0AB73BLS7"/>
<dbReference type="EMBL" id="SEUK01000031">
    <property type="protein sequence ID" value="KAA1165484.1"/>
    <property type="molecule type" value="Genomic_DNA"/>
</dbReference>
<evidence type="ECO:0000313" key="2">
    <source>
        <dbReference type="Proteomes" id="UP000324162"/>
    </source>
</evidence>
<evidence type="ECO:0000313" key="1">
    <source>
        <dbReference type="EMBL" id="KAA1165484.1"/>
    </source>
</evidence>
<sequence>MIVINAQQLDNFVWLDELDYSAVAEQSERALNGAQHIEKTIIPAGRSINLYSDFEAASVFNPLFEHANTTLSQFEITIRGTVFNVVWDHSQKAVEGTPHTHFSDSAPTYFQNINLRLKTV</sequence>
<gene>
    <name evidence="1" type="ORF">EU508_00695</name>
</gene>
<reference evidence="1 2" key="1">
    <citation type="submission" date="2019-01" db="EMBL/GenBank/DDBJ databases">
        <title>Genome sequences of marine Pseudoalteromonas species.</title>
        <authorList>
            <person name="Boraston A.B."/>
            <person name="Hehemann J.-H."/>
            <person name="Vickers C.J."/>
            <person name="Salama-Alber O."/>
            <person name="Abe K."/>
            <person name="Hettle A.J."/>
        </authorList>
    </citation>
    <scope>NUCLEOTIDE SEQUENCE [LARGE SCALE GENOMIC DNA]</scope>
    <source>
        <strain evidence="1 2">PS42</strain>
    </source>
</reference>
<protein>
    <submittedName>
        <fullName evidence="1">Uncharacterized protein</fullName>
    </submittedName>
</protein>
<comment type="caution">
    <text evidence="1">The sequence shown here is derived from an EMBL/GenBank/DDBJ whole genome shotgun (WGS) entry which is preliminary data.</text>
</comment>